<dbReference type="Gene3D" id="1.10.630.10">
    <property type="entry name" value="Cytochrome P450"/>
    <property type="match status" value="1"/>
</dbReference>
<keyword evidence="7" id="KW-0472">Membrane</keyword>
<keyword evidence="6" id="KW-0503">Monooxygenase</keyword>
<reference evidence="8 9" key="1">
    <citation type="journal article" date="2018" name="Sci. Rep.">
        <title>Comparative genomics provides insights into the lifestyle and reveals functional heterogeneity of dark septate endophytic fungi.</title>
        <authorList>
            <person name="Knapp D.G."/>
            <person name="Nemeth J.B."/>
            <person name="Barry K."/>
            <person name="Hainaut M."/>
            <person name="Henrissat B."/>
            <person name="Johnson J."/>
            <person name="Kuo A."/>
            <person name="Lim J.H.P."/>
            <person name="Lipzen A."/>
            <person name="Nolan M."/>
            <person name="Ohm R.A."/>
            <person name="Tamas L."/>
            <person name="Grigoriev I.V."/>
            <person name="Spatafora J.W."/>
            <person name="Nagy L.G."/>
            <person name="Kovacs G.M."/>
        </authorList>
    </citation>
    <scope>NUCLEOTIDE SEQUENCE [LARGE SCALE GENOMIC DNA]</scope>
    <source>
        <strain evidence="8 9">DSE2036</strain>
    </source>
</reference>
<dbReference type="PROSITE" id="PS00086">
    <property type="entry name" value="CYTOCHROME_P450"/>
    <property type="match status" value="1"/>
</dbReference>
<keyword evidence="9" id="KW-1185">Reference proteome</keyword>
<evidence type="ECO:0000313" key="8">
    <source>
        <dbReference type="EMBL" id="PVH99930.1"/>
    </source>
</evidence>
<keyword evidence="7" id="KW-1133">Transmembrane helix</keyword>
<evidence type="ECO:0000313" key="9">
    <source>
        <dbReference type="Proteomes" id="UP000244855"/>
    </source>
</evidence>
<dbReference type="GO" id="GO:0016705">
    <property type="term" value="F:oxidoreductase activity, acting on paired donors, with incorporation or reduction of molecular oxygen"/>
    <property type="evidence" value="ECO:0007669"/>
    <property type="project" value="InterPro"/>
</dbReference>
<keyword evidence="6" id="KW-0560">Oxidoreductase</keyword>
<gene>
    <name evidence="8" type="ORF">DM02DRAFT_709956</name>
</gene>
<dbReference type="InterPro" id="IPR017972">
    <property type="entry name" value="Cyt_P450_CS"/>
</dbReference>
<keyword evidence="4 5" id="KW-0408">Iron</keyword>
<dbReference type="SUPFAM" id="SSF48264">
    <property type="entry name" value="Cytochrome P450"/>
    <property type="match status" value="1"/>
</dbReference>
<accession>A0A2V1DPD4</accession>
<comment type="similarity">
    <text evidence="2 6">Belongs to the cytochrome P450 family.</text>
</comment>
<dbReference type="InterPro" id="IPR001128">
    <property type="entry name" value="Cyt_P450"/>
</dbReference>
<dbReference type="GO" id="GO:0005506">
    <property type="term" value="F:iron ion binding"/>
    <property type="evidence" value="ECO:0007669"/>
    <property type="project" value="InterPro"/>
</dbReference>
<keyword evidence="7" id="KW-0812">Transmembrane</keyword>
<proteinExistence type="inferred from homology"/>
<feature type="transmembrane region" description="Helical" evidence="7">
    <location>
        <begin position="6"/>
        <end position="25"/>
    </location>
</feature>
<dbReference type="OrthoDB" id="1470350at2759"/>
<dbReference type="AlphaFoldDB" id="A0A2V1DPD4"/>
<keyword evidence="3 5" id="KW-0479">Metal-binding</keyword>
<protein>
    <submittedName>
        <fullName evidence="8">Cytochrome P450</fullName>
    </submittedName>
</protein>
<name>A0A2V1DPD4_9PLEO</name>
<evidence type="ECO:0000256" key="7">
    <source>
        <dbReference type="SAM" id="Phobius"/>
    </source>
</evidence>
<evidence type="ECO:0000256" key="3">
    <source>
        <dbReference type="ARBA" id="ARBA00022723"/>
    </source>
</evidence>
<keyword evidence="5 6" id="KW-0349">Heme</keyword>
<dbReference type="PANTHER" id="PTHR24305:SF232">
    <property type="entry name" value="P450, PUTATIVE (EUROFUNG)-RELATED"/>
    <property type="match status" value="1"/>
</dbReference>
<dbReference type="STRING" id="97972.A0A2V1DPD4"/>
<evidence type="ECO:0000256" key="2">
    <source>
        <dbReference type="ARBA" id="ARBA00010617"/>
    </source>
</evidence>
<organism evidence="8 9">
    <name type="scientific">Periconia macrospinosa</name>
    <dbReference type="NCBI Taxonomy" id="97972"/>
    <lineage>
        <taxon>Eukaryota</taxon>
        <taxon>Fungi</taxon>
        <taxon>Dikarya</taxon>
        <taxon>Ascomycota</taxon>
        <taxon>Pezizomycotina</taxon>
        <taxon>Dothideomycetes</taxon>
        <taxon>Pleosporomycetidae</taxon>
        <taxon>Pleosporales</taxon>
        <taxon>Massarineae</taxon>
        <taxon>Periconiaceae</taxon>
        <taxon>Periconia</taxon>
    </lineage>
</organism>
<dbReference type="PRINTS" id="PR00385">
    <property type="entry name" value="P450"/>
</dbReference>
<dbReference type="GO" id="GO:0004497">
    <property type="term" value="F:monooxygenase activity"/>
    <property type="evidence" value="ECO:0007669"/>
    <property type="project" value="UniProtKB-KW"/>
</dbReference>
<dbReference type="InterPro" id="IPR050121">
    <property type="entry name" value="Cytochrome_P450_monoxygenase"/>
</dbReference>
<comment type="cofactor">
    <cofactor evidence="1 5">
        <name>heme</name>
        <dbReference type="ChEBI" id="CHEBI:30413"/>
    </cofactor>
</comment>
<feature type="binding site" description="axial binding residue" evidence="5">
    <location>
        <position position="523"/>
    </location>
    <ligand>
        <name>heme</name>
        <dbReference type="ChEBI" id="CHEBI:30413"/>
    </ligand>
    <ligandPart>
        <name>Fe</name>
        <dbReference type="ChEBI" id="CHEBI:18248"/>
    </ligandPart>
</feature>
<dbReference type="GO" id="GO:0020037">
    <property type="term" value="F:heme binding"/>
    <property type="evidence" value="ECO:0007669"/>
    <property type="project" value="InterPro"/>
</dbReference>
<evidence type="ECO:0000256" key="4">
    <source>
        <dbReference type="ARBA" id="ARBA00023004"/>
    </source>
</evidence>
<dbReference type="PRINTS" id="PR00463">
    <property type="entry name" value="EP450I"/>
</dbReference>
<dbReference type="PANTHER" id="PTHR24305">
    <property type="entry name" value="CYTOCHROME P450"/>
    <property type="match status" value="1"/>
</dbReference>
<dbReference type="Proteomes" id="UP000244855">
    <property type="component" value="Unassembled WGS sequence"/>
</dbReference>
<dbReference type="InterPro" id="IPR036396">
    <property type="entry name" value="Cyt_P450_sf"/>
</dbReference>
<dbReference type="Pfam" id="PF00067">
    <property type="entry name" value="p450"/>
    <property type="match status" value="2"/>
</dbReference>
<dbReference type="InterPro" id="IPR002401">
    <property type="entry name" value="Cyt_P450_E_grp-I"/>
</dbReference>
<dbReference type="EMBL" id="KZ805382">
    <property type="protein sequence ID" value="PVH99930.1"/>
    <property type="molecule type" value="Genomic_DNA"/>
</dbReference>
<evidence type="ECO:0000256" key="1">
    <source>
        <dbReference type="ARBA" id="ARBA00001971"/>
    </source>
</evidence>
<evidence type="ECO:0000256" key="6">
    <source>
        <dbReference type="RuleBase" id="RU000461"/>
    </source>
</evidence>
<sequence length="577" mass="64716">MDMLLSPWIVTLAGGGFVIAMYILYRAALPHPLAGMPYNKDAAAKLFGDVPEMMRYVMHQRQIFCWLTSLTKRHQSPIVQVFIKPMSLPWVVLTDPRESQDILLRRTKEFDRSAFFGELVGGILPEQHISFLSTDARFKDNRNLINHLMAPSFIREVSGPAMYESVCTLMKLWRAKCIQAAGHPFSAHHDLTFWALDSIFASSFGLEEADSNTVRRLHAVEQGQNLKQKHQQPEEPILFPDGEVPAIFQAVLTLSNSVTDTQLSPAPALTSWILRKFPYMRKAKAIKDAWLRERTEEAIALLESDTTTPHSALHSVLMREREVAAKAGRLPAYRKRAIADEFFGFMVAGHDTTATAAAWGVKFLADHPEAQNQLRDSLRTMLPTAVAEKRAPTYLELVKTPLPYLDAVVEEVLRHANTIAFVVRTAQTDTAVLGRHIPKGTDVFLMANGSGYLEPALPVEDAERSPGARRGHSTKGVTGDWDDTDIHLFKPGRWLRTDPSTGVELFDPMAGPSLAFGLGPRACFGRRLALQSLRVHFAMTVWHFSLLQVSPDLSTYKAVQRFAREPTHCYLRLELLN</sequence>
<evidence type="ECO:0000256" key="5">
    <source>
        <dbReference type="PIRSR" id="PIRSR602401-1"/>
    </source>
</evidence>